<dbReference type="EMBL" id="FTOD01000004">
    <property type="protein sequence ID" value="SIS72571.1"/>
    <property type="molecule type" value="Genomic_DNA"/>
</dbReference>
<feature type="transmembrane region" description="Helical" evidence="1">
    <location>
        <begin position="32"/>
        <end position="52"/>
    </location>
</feature>
<evidence type="ECO:0000313" key="4">
    <source>
        <dbReference type="Proteomes" id="UP000186795"/>
    </source>
</evidence>
<proteinExistence type="predicted"/>
<keyword evidence="4" id="KW-1185">Reference proteome</keyword>
<dbReference type="AlphaFoldDB" id="A0A1N7LFM5"/>
<accession>A0A1N7LFM5</accession>
<feature type="transmembrane region" description="Helical" evidence="1">
    <location>
        <begin position="100"/>
        <end position="120"/>
    </location>
</feature>
<evidence type="ECO:0000313" key="3">
    <source>
        <dbReference type="EMBL" id="SIS72571.1"/>
    </source>
</evidence>
<keyword evidence="1" id="KW-0812">Transmembrane</keyword>
<feature type="domain" description="DUF3899" evidence="2">
    <location>
        <begin position="32"/>
        <end position="75"/>
    </location>
</feature>
<protein>
    <recommendedName>
        <fullName evidence="2">DUF3899 domain-containing protein</fullName>
    </recommendedName>
</protein>
<dbReference type="InterPro" id="IPR025007">
    <property type="entry name" value="DUF3899"/>
</dbReference>
<dbReference type="RefSeq" id="WP_076524439.1">
    <property type="nucleotide sequence ID" value="NZ_CP048103.1"/>
</dbReference>
<name>A0A1N7LFM5_9BACL</name>
<reference evidence="4" key="1">
    <citation type="submission" date="2017-01" db="EMBL/GenBank/DDBJ databases">
        <authorList>
            <person name="Varghese N."/>
            <person name="Submissions S."/>
        </authorList>
    </citation>
    <scope>NUCLEOTIDE SEQUENCE [LARGE SCALE GENOMIC DNA]</scope>
    <source>
        <strain evidence="4">DSM 45196</strain>
    </source>
</reference>
<keyword evidence="1" id="KW-1133">Transmembrane helix</keyword>
<dbReference type="OrthoDB" id="2990271at2"/>
<dbReference type="Proteomes" id="UP000186795">
    <property type="component" value="Unassembled WGS sequence"/>
</dbReference>
<sequence>MIRSRILWTTVLATVSVIVSYAAARGDLTGMINILFMTGLVLLMLAGGYYVWSGGFFNLVTKGFKMLKPDRFRKDYGFEEPLDGSGGEAEAEKRARIHRWAATVGFWVGLIDTALSFLLIPLI</sequence>
<dbReference type="Pfam" id="PF13038">
    <property type="entry name" value="DUF3899"/>
    <property type="match status" value="1"/>
</dbReference>
<evidence type="ECO:0000259" key="2">
    <source>
        <dbReference type="Pfam" id="PF13038"/>
    </source>
</evidence>
<evidence type="ECO:0000256" key="1">
    <source>
        <dbReference type="SAM" id="Phobius"/>
    </source>
</evidence>
<organism evidence="3 4">
    <name type="scientific">Kroppenstedtia eburnea</name>
    <dbReference type="NCBI Taxonomy" id="714067"/>
    <lineage>
        <taxon>Bacteria</taxon>
        <taxon>Bacillati</taxon>
        <taxon>Bacillota</taxon>
        <taxon>Bacilli</taxon>
        <taxon>Bacillales</taxon>
        <taxon>Thermoactinomycetaceae</taxon>
        <taxon>Kroppenstedtia</taxon>
    </lineage>
</organism>
<gene>
    <name evidence="3" type="ORF">SAMN05421790_104141</name>
</gene>
<keyword evidence="1" id="KW-0472">Membrane</keyword>